<name>A0ABM7PMM9_9BACT</name>
<accession>A0ABM7PMM9</accession>
<feature type="chain" id="PRO_5046726868" description="Secreted protein" evidence="2">
    <location>
        <begin position="23"/>
        <end position="405"/>
    </location>
</feature>
<organism evidence="3 4">
    <name type="scientific">Desulfoluna limicola</name>
    <dbReference type="NCBI Taxonomy" id="2810562"/>
    <lineage>
        <taxon>Bacteria</taxon>
        <taxon>Pseudomonadati</taxon>
        <taxon>Thermodesulfobacteriota</taxon>
        <taxon>Desulfobacteria</taxon>
        <taxon>Desulfobacterales</taxon>
        <taxon>Desulfolunaceae</taxon>
        <taxon>Desulfoluna</taxon>
    </lineage>
</organism>
<proteinExistence type="predicted"/>
<gene>
    <name evidence="3" type="ORF">DSLASN_44170</name>
</gene>
<dbReference type="RefSeq" id="WP_236890159.1">
    <property type="nucleotide sequence ID" value="NZ_AP024488.1"/>
</dbReference>
<keyword evidence="4" id="KW-1185">Reference proteome</keyword>
<evidence type="ECO:0000313" key="4">
    <source>
        <dbReference type="Proteomes" id="UP001320148"/>
    </source>
</evidence>
<feature type="signal peptide" evidence="2">
    <location>
        <begin position="1"/>
        <end position="22"/>
    </location>
</feature>
<keyword evidence="2" id="KW-0732">Signal</keyword>
<evidence type="ECO:0000313" key="3">
    <source>
        <dbReference type="EMBL" id="BCS98785.1"/>
    </source>
</evidence>
<sequence length="405" mass="43798">MTQKVALICLAVLLGTFGGAYAADSLAGKELPAAFDHLEEVVRTNTGAPDAKHLDTLLTFLAKSPVPGTVWREDRKDRETGVGVTFKVPASLSRFIQYMYDPEIPVSAVVPGVVRLVRDVEGEEHCKESYARLREADGGSDTPIVVRSHYTMEVTPDDNSGAYYGYAQNEVTVLSAWQGRRYLMTVSRQTAPSDVGKKGYPVTTRDGGTIYCYSGKKGLTKPGLGWVDSFIYTSLAITVYLEDAPGAGSMTAVSYKWLNAGWMGKNMVREHHIAVGIERFGEHLGRFLTSPNVPDPQGLVALVRRLDAGEEKALKGVLEKQLATLVEPRQKGASMMGRSYVETLDHEELVAGILSTYVESLMVGGDPESLSRMLEGVGMGGDPLLTGRTPTVPTKVPAGNEPALN</sequence>
<reference evidence="3 4" key="1">
    <citation type="submission" date="2021-02" db="EMBL/GenBank/DDBJ databases">
        <title>Complete genome of Desulfoluna sp. strain ASN36.</title>
        <authorList>
            <person name="Takahashi A."/>
            <person name="Kojima H."/>
            <person name="Fukui M."/>
        </authorList>
    </citation>
    <scope>NUCLEOTIDE SEQUENCE [LARGE SCALE GENOMIC DNA]</scope>
    <source>
        <strain evidence="3 4">ASN36</strain>
    </source>
</reference>
<dbReference type="EMBL" id="AP024488">
    <property type="protein sequence ID" value="BCS98785.1"/>
    <property type="molecule type" value="Genomic_DNA"/>
</dbReference>
<dbReference type="Proteomes" id="UP001320148">
    <property type="component" value="Chromosome"/>
</dbReference>
<feature type="region of interest" description="Disordered" evidence="1">
    <location>
        <begin position="381"/>
        <end position="405"/>
    </location>
</feature>
<evidence type="ECO:0000256" key="1">
    <source>
        <dbReference type="SAM" id="MobiDB-lite"/>
    </source>
</evidence>
<evidence type="ECO:0000256" key="2">
    <source>
        <dbReference type="SAM" id="SignalP"/>
    </source>
</evidence>
<evidence type="ECO:0008006" key="5">
    <source>
        <dbReference type="Google" id="ProtNLM"/>
    </source>
</evidence>
<protein>
    <recommendedName>
        <fullName evidence="5">Secreted protein</fullName>
    </recommendedName>
</protein>